<dbReference type="EMBL" id="LXPS01000041">
    <property type="protein sequence ID" value="OAE36394.1"/>
    <property type="molecule type" value="Genomic_DNA"/>
</dbReference>
<reference evidence="1 2" key="1">
    <citation type="submission" date="2016-05" db="EMBL/GenBank/DDBJ databases">
        <authorList>
            <person name="Lavstsen T."/>
            <person name="Jespersen J.S."/>
        </authorList>
    </citation>
    <scope>NUCLEOTIDE SEQUENCE [LARGE SCALE GENOMIC DNA]</scope>
    <source>
        <strain evidence="1 2">KCJ1736</strain>
    </source>
</reference>
<dbReference type="AlphaFoldDB" id="A0A176WU88"/>
<sequence>MIAAVLVERSKTVLPDGAIVEIVVWKVPEPVPGSAHLFKYRLFFGKDGRRIVGFDNERGKGDHCHLDGDEHPYMFTTTDALLSDFRKEIIKRRKKP</sequence>
<organism evidence="1 2">
    <name type="scientific">Agrobacterium tumefaciens</name>
    <dbReference type="NCBI Taxonomy" id="358"/>
    <lineage>
        <taxon>Bacteria</taxon>
        <taxon>Pseudomonadati</taxon>
        <taxon>Pseudomonadota</taxon>
        <taxon>Alphaproteobacteria</taxon>
        <taxon>Hyphomicrobiales</taxon>
        <taxon>Rhizobiaceae</taxon>
        <taxon>Rhizobium/Agrobacterium group</taxon>
        <taxon>Agrobacterium</taxon>
        <taxon>Agrobacterium tumefaciens complex</taxon>
    </lineage>
</organism>
<dbReference type="InterPro" id="IPR045397">
    <property type="entry name" value="TumE-like"/>
</dbReference>
<name>A0A176WU88_AGRTU</name>
<evidence type="ECO:0000313" key="1">
    <source>
        <dbReference type="EMBL" id="OAE36394.1"/>
    </source>
</evidence>
<evidence type="ECO:0000313" key="2">
    <source>
        <dbReference type="Proteomes" id="UP000077098"/>
    </source>
</evidence>
<dbReference type="Proteomes" id="UP000077098">
    <property type="component" value="Unassembled WGS sequence"/>
</dbReference>
<dbReference type="RefSeq" id="WP_063951801.1">
    <property type="nucleotide sequence ID" value="NZ_LXPS01000041.1"/>
</dbReference>
<proteinExistence type="predicted"/>
<accession>A0A176WU88</accession>
<comment type="caution">
    <text evidence="1">The sequence shown here is derived from an EMBL/GenBank/DDBJ whole genome shotgun (WGS) entry which is preliminary data.</text>
</comment>
<dbReference type="Pfam" id="PF20126">
    <property type="entry name" value="TumE"/>
    <property type="match status" value="1"/>
</dbReference>
<protein>
    <submittedName>
        <fullName evidence="1">Uncharacterized protein</fullName>
    </submittedName>
</protein>
<gene>
    <name evidence="1" type="ORF">A7J57_07525</name>
</gene>